<dbReference type="eggNOG" id="ENOG5032WA6">
    <property type="taxonomic scope" value="Bacteria"/>
</dbReference>
<accession>G2ED98</accession>
<keyword evidence="2" id="KW-1185">Reference proteome</keyword>
<sequence>MAYLTKHTYSKLSREIDLKTKVSQEVFQQHILKDYKLYLIFNSVELKYLFNFKLLFENDKEQMKRYLKYVPAQKDTKKYVFEIKGKLKYHLSSDCWHLNKDFLNYNIPQEIRDLGDAAIEDYRRWFKAEGFAEQYLKGELDVSIVVFRYNNIFPFRYGVARLNEKYKLIEELPNSSIKTESQQFNYDAFLRDIEGLKKEHAFHFQSRVTRILSKFDYLLYRSDSEIVEKITDLFTPEFITNYGMDRVKELFTISKRIKKALMKALIDYFKWTYKSTLNSIDTVTLENFGLECCRSCKENKTVKR</sequence>
<proteinExistence type="predicted"/>
<name>G2ED98_9FLAO</name>
<evidence type="ECO:0000313" key="2">
    <source>
        <dbReference type="Proteomes" id="UP000003730"/>
    </source>
</evidence>
<reference evidence="1 2" key="1">
    <citation type="journal article" date="2008" name="Int. J. Syst. Evol. Microbiol.">
        <title>Bizionia argentinensis sp. nov., isolated from surface marine water in Antarctica.</title>
        <authorList>
            <person name="Bercovich A."/>
            <person name="Vazquez S.C."/>
            <person name="Yankilevich P."/>
            <person name="Coria S.H."/>
            <person name="Foti M."/>
            <person name="Hernandez E."/>
            <person name="Vidal A."/>
            <person name="Ruberto L."/>
            <person name="Melo C."/>
            <person name="Marenssi S."/>
            <person name="Criscuolo M."/>
            <person name="Memoli M."/>
            <person name="Arguelles M."/>
            <person name="Mac Cormack W.P."/>
        </authorList>
    </citation>
    <scope>NUCLEOTIDE SEQUENCE [LARGE SCALE GENOMIC DNA]</scope>
    <source>
        <strain evidence="1 2">JUB59</strain>
    </source>
</reference>
<dbReference type="EMBL" id="AFXZ01000022">
    <property type="protein sequence ID" value="EGV43586.1"/>
    <property type="molecule type" value="Genomic_DNA"/>
</dbReference>
<comment type="caution">
    <text evidence="1">The sequence shown here is derived from an EMBL/GenBank/DDBJ whole genome shotgun (WGS) entry which is preliminary data.</text>
</comment>
<protein>
    <submittedName>
        <fullName evidence="1">Uncharacterized protein</fullName>
    </submittedName>
</protein>
<dbReference type="RefSeq" id="WP_008636868.1">
    <property type="nucleotide sequence ID" value="NZ_AFXZ01000022.1"/>
</dbReference>
<evidence type="ECO:0000313" key="1">
    <source>
        <dbReference type="EMBL" id="EGV43586.1"/>
    </source>
</evidence>
<dbReference type="AlphaFoldDB" id="G2ED98"/>
<dbReference type="STRING" id="1046627.BZARG_2641"/>
<gene>
    <name evidence="1" type="ORF">BZARG_2641</name>
</gene>
<dbReference type="OrthoDB" id="1409156at2"/>
<dbReference type="Proteomes" id="UP000003730">
    <property type="component" value="Unassembled WGS sequence"/>
</dbReference>
<organism evidence="1 2">
    <name type="scientific">Bizionia argentinensis JUB59</name>
    <dbReference type="NCBI Taxonomy" id="1046627"/>
    <lineage>
        <taxon>Bacteria</taxon>
        <taxon>Pseudomonadati</taxon>
        <taxon>Bacteroidota</taxon>
        <taxon>Flavobacteriia</taxon>
        <taxon>Flavobacteriales</taxon>
        <taxon>Flavobacteriaceae</taxon>
        <taxon>Bizionia</taxon>
    </lineage>
</organism>